<feature type="transmembrane region" description="Helical" evidence="1">
    <location>
        <begin position="35"/>
        <end position="60"/>
    </location>
</feature>
<evidence type="ECO:0000313" key="2">
    <source>
        <dbReference type="EMBL" id="OIW01889.1"/>
    </source>
</evidence>
<keyword evidence="1" id="KW-0472">Membrane</keyword>
<keyword evidence="3" id="KW-1185">Reference proteome</keyword>
<accession>A0A4P1R5C6</accession>
<protein>
    <submittedName>
        <fullName evidence="2">Uncharacterized protein</fullName>
    </submittedName>
</protein>
<sequence>MAEEEDATVTGWVSRDCDKRECIPAKSHTRGLIPIMLHGIILVWLPTASSYFLQMVLGLIQPRGSSMSQLGNFGPESKVTLGFMGQREPCKYEEGGMGNAYGTNPSLIAFVTYY</sequence>
<gene>
    <name evidence="2" type="ORF">TanjilG_31071</name>
</gene>
<name>A0A4P1R5C6_LUPAN</name>
<dbReference type="Gramene" id="OIW01889">
    <property type="protein sequence ID" value="OIW01889"/>
    <property type="gene ID" value="TanjilG_31071"/>
</dbReference>
<dbReference type="EMBL" id="CM007371">
    <property type="protein sequence ID" value="OIW01889.1"/>
    <property type="molecule type" value="Genomic_DNA"/>
</dbReference>
<proteinExistence type="predicted"/>
<dbReference type="Proteomes" id="UP000188354">
    <property type="component" value="Chromosome LG11"/>
</dbReference>
<keyword evidence="1" id="KW-1133">Transmembrane helix</keyword>
<dbReference type="AlphaFoldDB" id="A0A4P1R5C6"/>
<evidence type="ECO:0000313" key="3">
    <source>
        <dbReference type="Proteomes" id="UP000188354"/>
    </source>
</evidence>
<reference evidence="2 3" key="1">
    <citation type="journal article" date="2017" name="Plant Biotechnol. J.">
        <title>A comprehensive draft genome sequence for lupin (Lupinus angustifolius), an emerging health food: insights into plant-microbe interactions and legume evolution.</title>
        <authorList>
            <person name="Hane J.K."/>
            <person name="Ming Y."/>
            <person name="Kamphuis L.G."/>
            <person name="Nelson M.N."/>
            <person name="Garg G."/>
            <person name="Atkins C.A."/>
            <person name="Bayer P.E."/>
            <person name="Bravo A."/>
            <person name="Bringans S."/>
            <person name="Cannon S."/>
            <person name="Edwards D."/>
            <person name="Foley R."/>
            <person name="Gao L.L."/>
            <person name="Harrison M.J."/>
            <person name="Huang W."/>
            <person name="Hurgobin B."/>
            <person name="Li S."/>
            <person name="Liu C.W."/>
            <person name="McGrath A."/>
            <person name="Morahan G."/>
            <person name="Murray J."/>
            <person name="Weller J."/>
            <person name="Jian J."/>
            <person name="Singh K.B."/>
        </authorList>
    </citation>
    <scope>NUCLEOTIDE SEQUENCE [LARGE SCALE GENOMIC DNA]</scope>
    <source>
        <strain evidence="3">cv. Tanjil</strain>
        <tissue evidence="2">Whole plant</tissue>
    </source>
</reference>
<keyword evidence="1" id="KW-0812">Transmembrane</keyword>
<organism evidence="2 3">
    <name type="scientific">Lupinus angustifolius</name>
    <name type="common">Narrow-leaved blue lupine</name>
    <dbReference type="NCBI Taxonomy" id="3871"/>
    <lineage>
        <taxon>Eukaryota</taxon>
        <taxon>Viridiplantae</taxon>
        <taxon>Streptophyta</taxon>
        <taxon>Embryophyta</taxon>
        <taxon>Tracheophyta</taxon>
        <taxon>Spermatophyta</taxon>
        <taxon>Magnoliopsida</taxon>
        <taxon>eudicotyledons</taxon>
        <taxon>Gunneridae</taxon>
        <taxon>Pentapetalae</taxon>
        <taxon>rosids</taxon>
        <taxon>fabids</taxon>
        <taxon>Fabales</taxon>
        <taxon>Fabaceae</taxon>
        <taxon>Papilionoideae</taxon>
        <taxon>50 kb inversion clade</taxon>
        <taxon>genistoids sensu lato</taxon>
        <taxon>core genistoids</taxon>
        <taxon>Genisteae</taxon>
        <taxon>Lupinus</taxon>
    </lineage>
</organism>
<evidence type="ECO:0000256" key="1">
    <source>
        <dbReference type="SAM" id="Phobius"/>
    </source>
</evidence>